<reference evidence="6 7" key="1">
    <citation type="submission" date="2023-07" db="EMBL/GenBank/DDBJ databases">
        <title>Sorghum-associated microbial communities from plants grown in Nebraska, USA.</title>
        <authorList>
            <person name="Schachtman D."/>
        </authorList>
    </citation>
    <scope>NUCLEOTIDE SEQUENCE [LARGE SCALE GENOMIC DNA]</scope>
    <source>
        <strain evidence="6 7">CC222</strain>
    </source>
</reference>
<dbReference type="NCBIfam" id="TIGR00254">
    <property type="entry name" value="GGDEF"/>
    <property type="match status" value="1"/>
</dbReference>
<feature type="domain" description="HAMP" evidence="4">
    <location>
        <begin position="10"/>
        <end position="58"/>
    </location>
</feature>
<accession>A0ABT9RQP7</accession>
<feature type="domain" description="EAL" evidence="3">
    <location>
        <begin position="257"/>
        <end position="513"/>
    </location>
</feature>
<dbReference type="CDD" id="cd01948">
    <property type="entry name" value="EAL"/>
    <property type="match status" value="1"/>
</dbReference>
<dbReference type="SMART" id="SM00052">
    <property type="entry name" value="EAL"/>
    <property type="match status" value="1"/>
</dbReference>
<evidence type="ECO:0000259" key="3">
    <source>
        <dbReference type="PROSITE" id="PS50883"/>
    </source>
</evidence>
<keyword evidence="1" id="KW-0812">Transmembrane</keyword>
<dbReference type="Pfam" id="PF00990">
    <property type="entry name" value="GGDEF"/>
    <property type="match status" value="1"/>
</dbReference>
<evidence type="ECO:0000259" key="5">
    <source>
        <dbReference type="PROSITE" id="PS50887"/>
    </source>
</evidence>
<organism evidence="6 7">
    <name type="scientific">Pseudarthrobacter enclensis</name>
    <dbReference type="NCBI Taxonomy" id="993070"/>
    <lineage>
        <taxon>Bacteria</taxon>
        <taxon>Bacillati</taxon>
        <taxon>Actinomycetota</taxon>
        <taxon>Actinomycetes</taxon>
        <taxon>Micrococcales</taxon>
        <taxon>Micrococcaceae</taxon>
        <taxon>Pseudarthrobacter</taxon>
    </lineage>
</organism>
<dbReference type="Proteomes" id="UP001226577">
    <property type="component" value="Unassembled WGS sequence"/>
</dbReference>
<evidence type="ECO:0000256" key="2">
    <source>
        <dbReference type="ARBA" id="ARBA00022989"/>
    </source>
</evidence>
<dbReference type="PROSITE" id="PS50885">
    <property type="entry name" value="HAMP"/>
    <property type="match status" value="1"/>
</dbReference>
<dbReference type="InterPro" id="IPR052155">
    <property type="entry name" value="Biofilm_reg_signaling"/>
</dbReference>
<dbReference type="Gene3D" id="3.30.70.270">
    <property type="match status" value="1"/>
</dbReference>
<keyword evidence="2" id="KW-1133">Transmembrane helix</keyword>
<evidence type="ECO:0000313" key="7">
    <source>
        <dbReference type="Proteomes" id="UP001226577"/>
    </source>
</evidence>
<keyword evidence="2" id="KW-0472">Membrane</keyword>
<name>A0ABT9RQP7_9MICC</name>
<dbReference type="InterPro" id="IPR035919">
    <property type="entry name" value="EAL_sf"/>
</dbReference>
<dbReference type="Gene3D" id="3.20.20.450">
    <property type="entry name" value="EAL domain"/>
    <property type="match status" value="1"/>
</dbReference>
<evidence type="ECO:0000259" key="4">
    <source>
        <dbReference type="PROSITE" id="PS50885"/>
    </source>
</evidence>
<feature type="domain" description="GGDEF" evidence="5">
    <location>
        <begin position="117"/>
        <end position="248"/>
    </location>
</feature>
<dbReference type="SUPFAM" id="SSF141868">
    <property type="entry name" value="EAL domain-like"/>
    <property type="match status" value="1"/>
</dbReference>
<dbReference type="InterPro" id="IPR003660">
    <property type="entry name" value="HAMP_dom"/>
</dbReference>
<sequence>MAVFANDDPRLSQLLEGIVRLASGDLNSRIEVSPARDELDAIIMGTNLLAEDLQVIYEELEQRVQVRTQLLHEAHLEMQKMAMQDPLTGLANRSALIEALRTALGSRSGADGEPGQDGPAILLMDLDAFKSINDSLGHTAGDQVLVTVGERLRTAVRVSDVVARLGGDEFAIVMPSASADQAAIVAHRILASLNDPIELPGRSVRCGASIGLSVGSDGQSPEDMLMEADVAMYASKAEGQNKLHRFEPALLLMRRLRSQLVDDLRAAIRNDALSLHYQPVVELETGRIEGVEALVRWDHPTRGFIMPDEFIPLAEEAGLISELGLWVLRTAVKQLRSWIDASLVDSSFSVRVNISATDLQSLQFIEDVRNTLQENGVRPQQVVLELTEVAIVKGNELDRYSLGGLRGLGVGIEIDDFGTGYSSISYLRRLPVDRVKVDRSLITGLESDPSQPALVAAVLQLVRACGLEAVWEGVETAEQAEILRDLGCRSAQGYYFSRPVPPDQIPELLADQQESADQ</sequence>
<dbReference type="PROSITE" id="PS50883">
    <property type="entry name" value="EAL"/>
    <property type="match status" value="1"/>
</dbReference>
<dbReference type="SUPFAM" id="SSF55073">
    <property type="entry name" value="Nucleotide cyclase"/>
    <property type="match status" value="1"/>
</dbReference>
<comment type="caution">
    <text evidence="6">The sequence shown here is derived from an EMBL/GenBank/DDBJ whole genome shotgun (WGS) entry which is preliminary data.</text>
</comment>
<evidence type="ECO:0000256" key="1">
    <source>
        <dbReference type="ARBA" id="ARBA00022692"/>
    </source>
</evidence>
<dbReference type="PROSITE" id="PS50887">
    <property type="entry name" value="GGDEF"/>
    <property type="match status" value="1"/>
</dbReference>
<protein>
    <submittedName>
        <fullName evidence="6">Diguanylate cyclase (GGDEF)-like protein</fullName>
    </submittedName>
</protein>
<gene>
    <name evidence="6" type="ORF">J2X98_001126</name>
</gene>
<dbReference type="Pfam" id="PF00563">
    <property type="entry name" value="EAL"/>
    <property type="match status" value="1"/>
</dbReference>
<proteinExistence type="predicted"/>
<dbReference type="PANTHER" id="PTHR44757">
    <property type="entry name" value="DIGUANYLATE CYCLASE DGCP"/>
    <property type="match status" value="1"/>
</dbReference>
<dbReference type="EMBL" id="JAUSRE010000004">
    <property type="protein sequence ID" value="MDP9887551.1"/>
    <property type="molecule type" value="Genomic_DNA"/>
</dbReference>
<dbReference type="SMART" id="SM00267">
    <property type="entry name" value="GGDEF"/>
    <property type="match status" value="1"/>
</dbReference>
<dbReference type="InterPro" id="IPR001633">
    <property type="entry name" value="EAL_dom"/>
</dbReference>
<dbReference type="CDD" id="cd01949">
    <property type="entry name" value="GGDEF"/>
    <property type="match status" value="1"/>
</dbReference>
<dbReference type="InterPro" id="IPR043128">
    <property type="entry name" value="Rev_trsase/Diguanyl_cyclase"/>
</dbReference>
<dbReference type="InterPro" id="IPR000160">
    <property type="entry name" value="GGDEF_dom"/>
</dbReference>
<evidence type="ECO:0000313" key="6">
    <source>
        <dbReference type="EMBL" id="MDP9887551.1"/>
    </source>
</evidence>
<keyword evidence="7" id="KW-1185">Reference proteome</keyword>
<dbReference type="PANTHER" id="PTHR44757:SF2">
    <property type="entry name" value="BIOFILM ARCHITECTURE MAINTENANCE PROTEIN MBAA"/>
    <property type="match status" value="1"/>
</dbReference>
<dbReference type="InterPro" id="IPR029787">
    <property type="entry name" value="Nucleotide_cyclase"/>
</dbReference>